<dbReference type="SUPFAM" id="SSF50447">
    <property type="entry name" value="Translation proteins"/>
    <property type="match status" value="1"/>
</dbReference>
<dbReference type="Proteomes" id="UP000177324">
    <property type="component" value="Unassembled WGS sequence"/>
</dbReference>
<proteinExistence type="predicted"/>
<sequence>MAPDQPIGKITHFYSHLGVGIIALTTSLKVGDSIHVKGHTTDFTQEVKSLQLNHQDVNAGKKGDEIGVKLDQKVRHGDTVSLVTA</sequence>
<dbReference type="InterPro" id="IPR009000">
    <property type="entry name" value="Transl_B-barrel_sf"/>
</dbReference>
<gene>
    <name evidence="1" type="ORF">A2784_01500</name>
</gene>
<dbReference type="Gene3D" id="2.40.30.10">
    <property type="entry name" value="Translation factors"/>
    <property type="match status" value="1"/>
</dbReference>
<evidence type="ECO:0000313" key="1">
    <source>
        <dbReference type="EMBL" id="OGY15779.1"/>
    </source>
</evidence>
<organism evidence="1 2">
    <name type="scientific">Candidatus Chisholmbacteria bacterium RIFCSPHIGHO2_01_FULL_48_12</name>
    <dbReference type="NCBI Taxonomy" id="1797589"/>
    <lineage>
        <taxon>Bacteria</taxon>
        <taxon>Candidatus Chisholmiibacteriota</taxon>
    </lineage>
</organism>
<accession>A0A1G1VK28</accession>
<evidence type="ECO:0008006" key="3">
    <source>
        <dbReference type="Google" id="ProtNLM"/>
    </source>
</evidence>
<reference evidence="1 2" key="1">
    <citation type="journal article" date="2016" name="Nat. Commun.">
        <title>Thousands of microbial genomes shed light on interconnected biogeochemical processes in an aquifer system.</title>
        <authorList>
            <person name="Anantharaman K."/>
            <person name="Brown C.T."/>
            <person name="Hug L.A."/>
            <person name="Sharon I."/>
            <person name="Castelle C.J."/>
            <person name="Probst A.J."/>
            <person name="Thomas B.C."/>
            <person name="Singh A."/>
            <person name="Wilkins M.J."/>
            <person name="Karaoz U."/>
            <person name="Brodie E.L."/>
            <person name="Williams K.H."/>
            <person name="Hubbard S.S."/>
            <person name="Banfield J.F."/>
        </authorList>
    </citation>
    <scope>NUCLEOTIDE SEQUENCE [LARGE SCALE GENOMIC DNA]</scope>
</reference>
<dbReference type="STRING" id="1797589.A2784_01500"/>
<dbReference type="AlphaFoldDB" id="A0A1G1VK28"/>
<name>A0A1G1VK28_9BACT</name>
<comment type="caution">
    <text evidence="1">The sequence shown here is derived from an EMBL/GenBank/DDBJ whole genome shotgun (WGS) entry which is preliminary data.</text>
</comment>
<dbReference type="EMBL" id="MHCH01000060">
    <property type="protein sequence ID" value="OGY15779.1"/>
    <property type="molecule type" value="Genomic_DNA"/>
</dbReference>
<evidence type="ECO:0000313" key="2">
    <source>
        <dbReference type="Proteomes" id="UP000177324"/>
    </source>
</evidence>
<protein>
    <recommendedName>
        <fullName evidence="3">Translation elongation factor-like protein</fullName>
    </recommendedName>
</protein>